<evidence type="ECO:0000313" key="1">
    <source>
        <dbReference type="EMBL" id="SVA69017.1"/>
    </source>
</evidence>
<proteinExistence type="predicted"/>
<protein>
    <submittedName>
        <fullName evidence="1">Uncharacterized protein</fullName>
    </submittedName>
</protein>
<organism evidence="1">
    <name type="scientific">marine metagenome</name>
    <dbReference type="NCBI Taxonomy" id="408172"/>
    <lineage>
        <taxon>unclassified sequences</taxon>
        <taxon>metagenomes</taxon>
        <taxon>ecological metagenomes</taxon>
    </lineage>
</organism>
<accession>A0A381XXW9</accession>
<reference evidence="1" key="1">
    <citation type="submission" date="2018-05" db="EMBL/GenBank/DDBJ databases">
        <authorList>
            <person name="Lanie J.A."/>
            <person name="Ng W.-L."/>
            <person name="Kazmierczak K.M."/>
            <person name="Andrzejewski T.M."/>
            <person name="Davidsen T.M."/>
            <person name="Wayne K.J."/>
            <person name="Tettelin H."/>
            <person name="Glass J.I."/>
            <person name="Rusch D."/>
            <person name="Podicherti R."/>
            <person name="Tsui H.-C.T."/>
            <person name="Winkler M.E."/>
        </authorList>
    </citation>
    <scope>NUCLEOTIDE SEQUENCE</scope>
</reference>
<gene>
    <name evidence="1" type="ORF">METZ01_LOCUS121871</name>
</gene>
<dbReference type="AlphaFoldDB" id="A0A381XXW9"/>
<name>A0A381XXW9_9ZZZZ</name>
<sequence length="27" mass="3412">MQFFNFSRQVFSTNHYQNLKIYELKLD</sequence>
<dbReference type="EMBL" id="UINC01016602">
    <property type="protein sequence ID" value="SVA69017.1"/>
    <property type="molecule type" value="Genomic_DNA"/>
</dbReference>